<evidence type="ECO:0008006" key="5">
    <source>
        <dbReference type="Google" id="ProtNLM"/>
    </source>
</evidence>
<dbReference type="AlphaFoldDB" id="A0A9N8RVW5"/>
<evidence type="ECO:0000256" key="2">
    <source>
        <dbReference type="SAM" id="Phobius"/>
    </source>
</evidence>
<feature type="compositionally biased region" description="Basic and acidic residues" evidence="1">
    <location>
        <begin position="7"/>
        <end position="24"/>
    </location>
</feature>
<evidence type="ECO:0000313" key="4">
    <source>
        <dbReference type="Proteomes" id="UP000789704"/>
    </source>
</evidence>
<accession>A0A9N8RVW5</accession>
<organism evidence="3 4">
    <name type="scientific">Paraburkholderia saeva</name>
    <dbReference type="NCBI Taxonomy" id="2777537"/>
    <lineage>
        <taxon>Bacteria</taxon>
        <taxon>Pseudomonadati</taxon>
        <taxon>Pseudomonadota</taxon>
        <taxon>Betaproteobacteria</taxon>
        <taxon>Burkholderiales</taxon>
        <taxon>Burkholderiaceae</taxon>
        <taxon>Paraburkholderia</taxon>
    </lineage>
</organism>
<keyword evidence="4" id="KW-1185">Reference proteome</keyword>
<sequence length="195" mass="21135">MDSDPASSERIRGTARRENPDKRASRPPWLQLWLMSSIGLGVGVLGTATYIMWFSRDMQAYERAIQAAREQPMVVTGASRRNDSTAEPVVRALAAVAVDPASSPPYVAPSAGLTPVFMDTQVDAGTEWDASAAPMEADIIRAPSHPVSPAAPVNHHRAASPPKPPTLFSRIASAFRRVDYRHHDPGNDQSTYAHP</sequence>
<comment type="caution">
    <text evidence="3">The sequence shown here is derived from an EMBL/GenBank/DDBJ whole genome shotgun (WGS) entry which is preliminary data.</text>
</comment>
<evidence type="ECO:0000256" key="1">
    <source>
        <dbReference type="SAM" id="MobiDB-lite"/>
    </source>
</evidence>
<dbReference type="Proteomes" id="UP000789704">
    <property type="component" value="Unassembled WGS sequence"/>
</dbReference>
<reference evidence="3" key="1">
    <citation type="submission" date="2021-04" db="EMBL/GenBank/DDBJ databases">
        <authorList>
            <person name="Vanwijnsberghe S."/>
        </authorList>
    </citation>
    <scope>NUCLEOTIDE SEQUENCE</scope>
    <source>
        <strain evidence="3">LMG 31841</strain>
    </source>
</reference>
<feature type="region of interest" description="Disordered" evidence="1">
    <location>
        <begin position="147"/>
        <end position="167"/>
    </location>
</feature>
<name>A0A9N8RVW5_9BURK</name>
<feature type="region of interest" description="Disordered" evidence="1">
    <location>
        <begin position="1"/>
        <end position="24"/>
    </location>
</feature>
<protein>
    <recommendedName>
        <fullName evidence="5">Transmembrane protein</fullName>
    </recommendedName>
</protein>
<keyword evidence="2" id="KW-1133">Transmembrane helix</keyword>
<gene>
    <name evidence="3" type="ORF">LMG31841_01836</name>
</gene>
<evidence type="ECO:0000313" key="3">
    <source>
        <dbReference type="EMBL" id="CAG4894052.1"/>
    </source>
</evidence>
<keyword evidence="2" id="KW-0472">Membrane</keyword>
<feature type="transmembrane region" description="Helical" evidence="2">
    <location>
        <begin position="32"/>
        <end position="53"/>
    </location>
</feature>
<dbReference type="EMBL" id="CAJQZC010000003">
    <property type="protein sequence ID" value="CAG4894052.1"/>
    <property type="molecule type" value="Genomic_DNA"/>
</dbReference>
<proteinExistence type="predicted"/>
<keyword evidence="2" id="KW-0812">Transmembrane</keyword>